<comment type="subunit">
    <text evidence="4">Monomer.</text>
</comment>
<dbReference type="Proteomes" id="UP000185434">
    <property type="component" value="Chromosome"/>
</dbReference>
<dbReference type="PANTHER" id="PTHR43617:SF31">
    <property type="entry name" value="MYCOTHIOL ACETYLTRANSFERASE"/>
    <property type="match status" value="1"/>
</dbReference>
<dbReference type="PROSITE" id="PS51186">
    <property type="entry name" value="GNAT"/>
    <property type="match status" value="1"/>
</dbReference>
<feature type="binding site" evidence="4">
    <location>
        <position position="250"/>
    </location>
    <ligand>
        <name>1D-myo-inositol 2-(L-cysteinylamino)-2-deoxy-alpha-D-glucopyranoside</name>
        <dbReference type="ChEBI" id="CHEBI:58887"/>
    </ligand>
</feature>
<dbReference type="InterPro" id="IPR050276">
    <property type="entry name" value="MshD_Acetyltransferase"/>
</dbReference>
<evidence type="ECO:0000256" key="3">
    <source>
        <dbReference type="ARBA" id="ARBA00023315"/>
    </source>
</evidence>
<name>A0A1L7CUN6_9CORY</name>
<evidence type="ECO:0000256" key="1">
    <source>
        <dbReference type="ARBA" id="ARBA00022679"/>
    </source>
</evidence>
<comment type="function">
    <text evidence="4">Catalyzes the transfer of acetyl from acetyl-CoA to desacetylmycothiol (Cys-GlcN-Ins) to form mycothiol.</text>
</comment>
<proteinExistence type="inferred from homology"/>
<feature type="binding site" evidence="4">
    <location>
        <begin position="305"/>
        <end position="310"/>
    </location>
    <ligand>
        <name>acetyl-CoA</name>
        <dbReference type="ChEBI" id="CHEBI:57288"/>
        <label>2</label>
    </ligand>
</feature>
<feature type="binding site" evidence="4">
    <location>
        <position position="300"/>
    </location>
    <ligand>
        <name>1D-myo-inositol 2-(L-cysteinylamino)-2-deoxy-alpha-D-glucopyranoside</name>
        <dbReference type="ChEBI" id="CHEBI:58887"/>
    </ligand>
</feature>
<feature type="domain" description="N-acetyltransferase" evidence="5">
    <location>
        <begin position="155"/>
        <end position="330"/>
    </location>
</feature>
<dbReference type="PANTHER" id="PTHR43617">
    <property type="entry name" value="L-AMINO ACID N-ACETYLTRANSFERASE"/>
    <property type="match status" value="1"/>
</dbReference>
<organism evidence="6 7">
    <name type="scientific">Corynebacterium frankenforstense DSM 45800</name>
    <dbReference type="NCBI Taxonomy" id="1437875"/>
    <lineage>
        <taxon>Bacteria</taxon>
        <taxon>Bacillati</taxon>
        <taxon>Actinomycetota</taxon>
        <taxon>Actinomycetes</taxon>
        <taxon>Mycobacteriales</taxon>
        <taxon>Corynebacteriaceae</taxon>
        <taxon>Corynebacterium</taxon>
    </lineage>
</organism>
<dbReference type="KEGG" id="cfk:CFRA_09935"/>
<dbReference type="InterPro" id="IPR017813">
    <property type="entry name" value="Mycothiol_AcTrfase"/>
</dbReference>
<dbReference type="Pfam" id="PF00583">
    <property type="entry name" value="Acetyltransf_1"/>
    <property type="match status" value="1"/>
</dbReference>
<sequence>MTASEITVHTGAPDAAAARDLVARAAEADGFEALSEQFLLGLDDARLGHRHLTVTRDGALVGLAAADGESAELVVDPEARRAGVGRALVGKLGPTPLWAHGDLEPARAFARELGYGAQRELLVLAVAGETLFDAASVSFTAPGVAEVGREGFLALDLAESERRFGRDAVLDAWLQANNEAFSWHPEQGGWDRGRLERAMEAEWFDAGDVWLLWSGGDSVTATGAEDAAGGEGTESAQGSVPPLAGFHWTKWHGGPAGEAVGEVYVIGLASDFRGRRLGDPLLEVGLEHLVRRGADRVILYVEADNEAAVKAYHRRGFTEAERHVVYGPAE</sequence>
<dbReference type="EC" id="2.3.1.189" evidence="4"/>
<dbReference type="InterPro" id="IPR016181">
    <property type="entry name" value="Acyl_CoA_acyltransferase"/>
</dbReference>
<dbReference type="SUPFAM" id="SSF55729">
    <property type="entry name" value="Acyl-CoA N-acyltransferases (Nat)"/>
    <property type="match status" value="2"/>
</dbReference>
<dbReference type="STRING" id="1437875.CFRA_09935"/>
<dbReference type="RefSeq" id="WP_075664496.1">
    <property type="nucleotide sequence ID" value="NZ_CP009247.1"/>
</dbReference>
<dbReference type="HAMAP" id="MF_01698">
    <property type="entry name" value="MshD"/>
    <property type="match status" value="1"/>
</dbReference>
<dbReference type="GO" id="GO:0035447">
    <property type="term" value="F:mycothiol synthase activity"/>
    <property type="evidence" value="ECO:0007669"/>
    <property type="project" value="UniProtKB-UniRule"/>
</dbReference>
<feature type="binding site" evidence="4">
    <location>
        <position position="262"/>
    </location>
    <ligand>
        <name>1D-myo-inositol 2-(L-cysteinylamino)-2-deoxy-alpha-D-glucopyranoside</name>
        <dbReference type="ChEBI" id="CHEBI:58887"/>
    </ligand>
</feature>
<keyword evidence="7" id="KW-1185">Reference proteome</keyword>
<evidence type="ECO:0000259" key="5">
    <source>
        <dbReference type="PROSITE" id="PS51186"/>
    </source>
</evidence>
<keyword evidence="3 4" id="KW-0012">Acyltransferase</keyword>
<evidence type="ECO:0000256" key="2">
    <source>
        <dbReference type="ARBA" id="ARBA00022737"/>
    </source>
</evidence>
<dbReference type="Gene3D" id="3.40.630.30">
    <property type="match status" value="1"/>
</dbReference>
<comment type="catalytic activity">
    <reaction evidence="4">
        <text>1D-myo-inositol 2-(L-cysteinylamino)-2-deoxy-alpha-D-glucopyranoside + acetyl-CoA = mycothiol + CoA + H(+)</text>
        <dbReference type="Rhea" id="RHEA:26172"/>
        <dbReference type="ChEBI" id="CHEBI:15378"/>
        <dbReference type="ChEBI" id="CHEBI:16768"/>
        <dbReference type="ChEBI" id="CHEBI:57287"/>
        <dbReference type="ChEBI" id="CHEBI:57288"/>
        <dbReference type="ChEBI" id="CHEBI:58887"/>
        <dbReference type="EC" id="2.3.1.189"/>
    </reaction>
</comment>
<feature type="binding site" evidence="4">
    <location>
        <position position="186"/>
    </location>
    <ligand>
        <name>1D-myo-inositol 2-(L-cysteinylamino)-2-deoxy-alpha-D-glucopyranoside</name>
        <dbReference type="ChEBI" id="CHEBI:58887"/>
    </ligand>
</feature>
<keyword evidence="2 4" id="KW-0677">Repeat</keyword>
<dbReference type="GO" id="GO:0010125">
    <property type="term" value="P:mycothiol biosynthetic process"/>
    <property type="evidence" value="ECO:0007669"/>
    <property type="project" value="UniProtKB-UniRule"/>
</dbReference>
<feature type="binding site" evidence="4">
    <location>
        <begin position="73"/>
        <end position="75"/>
    </location>
    <ligand>
        <name>acetyl-CoA</name>
        <dbReference type="ChEBI" id="CHEBI:57288"/>
        <label>1</label>
    </ligand>
</feature>
<evidence type="ECO:0000256" key="4">
    <source>
        <dbReference type="HAMAP-Rule" id="MF_01698"/>
    </source>
</evidence>
<dbReference type="EMBL" id="CP009247">
    <property type="protein sequence ID" value="APT89500.1"/>
    <property type="molecule type" value="Genomic_DNA"/>
</dbReference>
<protein>
    <recommendedName>
        <fullName evidence="4">Mycothiol acetyltransferase</fullName>
        <shortName evidence="4">MSH acetyltransferase</shortName>
        <ecNumber evidence="4">2.3.1.189</ecNumber>
    </recommendedName>
    <alternativeName>
        <fullName evidence="4">Mycothiol synthase</fullName>
    </alternativeName>
</protein>
<feature type="binding site" evidence="4">
    <location>
        <position position="36"/>
    </location>
    <ligand>
        <name>1D-myo-inositol 2-(L-cysteinylamino)-2-deoxy-alpha-D-glucopyranoside</name>
        <dbReference type="ChEBI" id="CHEBI:58887"/>
    </ligand>
</feature>
<feature type="binding site" evidence="4">
    <location>
        <begin position="266"/>
        <end position="268"/>
    </location>
    <ligand>
        <name>acetyl-CoA</name>
        <dbReference type="ChEBI" id="CHEBI:57288"/>
        <label>2</label>
    </ligand>
</feature>
<evidence type="ECO:0000313" key="7">
    <source>
        <dbReference type="Proteomes" id="UP000185434"/>
    </source>
</evidence>
<comment type="similarity">
    <text evidence="4">Belongs to the acetyltransferase family. MshD subfamily.</text>
</comment>
<comment type="caution">
    <text evidence="4">Lacks conserved residue(s) required for the propagation of feature annotation.</text>
</comment>
<accession>A0A1L7CUN6</accession>
<dbReference type="GO" id="GO:0008999">
    <property type="term" value="F:protein-N-terminal-alanine acetyltransferase activity"/>
    <property type="evidence" value="ECO:0007669"/>
    <property type="project" value="TreeGrafter"/>
</dbReference>
<keyword evidence="1 4" id="KW-0808">Transferase</keyword>
<gene>
    <name evidence="4" type="primary">mshD</name>
    <name evidence="6" type="ORF">CFRA_09935</name>
</gene>
<dbReference type="AlphaFoldDB" id="A0A1L7CUN6"/>
<dbReference type="OrthoDB" id="3208058at2"/>
<evidence type="ECO:0000313" key="6">
    <source>
        <dbReference type="EMBL" id="APT89500.1"/>
    </source>
</evidence>
<dbReference type="InterPro" id="IPR000182">
    <property type="entry name" value="GNAT_dom"/>
</dbReference>
<reference evidence="6 7" key="1">
    <citation type="submission" date="2014-08" db="EMBL/GenBank/DDBJ databases">
        <title>Complete genome sequence of Corynebacterium frankenforstense ST18(T) (=DSM 45800(T)), isolated from raw cow milk.</title>
        <authorList>
            <person name="Ruckert C."/>
            <person name="Albersmeier A."/>
            <person name="Winkler A."/>
            <person name="Lipski A."/>
            <person name="Kalinowski J."/>
        </authorList>
    </citation>
    <scope>NUCLEOTIDE SEQUENCE [LARGE SCALE GENOMIC DNA]</scope>
    <source>
        <strain evidence="6 7">ST18</strain>
    </source>
</reference>
<dbReference type="NCBIfam" id="TIGR03448">
    <property type="entry name" value="mycothiol_MshD"/>
    <property type="match status" value="1"/>
</dbReference>